<reference evidence="1 2" key="1">
    <citation type="journal article" name="Sci. Rep.">
        <title>Telomere-to-telomere assembled and centromere annotated genomes of the two main subspecies of the button mushroom Agaricus bisporus reveal especially polymorphic chromosome ends.</title>
        <authorList>
            <person name="Sonnenberg A.S.M."/>
            <person name="Sedaghat-Telgerd N."/>
            <person name="Lavrijssen B."/>
            <person name="Ohm R.A."/>
            <person name="Hendrickx P.M."/>
            <person name="Scholtmeijer K."/>
            <person name="Baars J.J.P."/>
            <person name="van Peer A."/>
        </authorList>
    </citation>
    <scope>NUCLEOTIDE SEQUENCE [LARGE SCALE GENOMIC DNA]</scope>
    <source>
        <strain evidence="1 2">H119_p4</strain>
    </source>
</reference>
<evidence type="ECO:0000313" key="1">
    <source>
        <dbReference type="EMBL" id="KAF7762457.1"/>
    </source>
</evidence>
<proteinExistence type="predicted"/>
<sequence>MDLVVFSPCQTPAPSHATITATLFHTTSLISAEAENTLICNSLRLIAVSIAAFAGNLRSCIRLRDNFDLAGIQTIFSTNVPQYCLRLVDVTVDTVPSIIHISLRATSMVPFSHSRKRSNAHNWLISSLPSPYNSHPNPIKLRTLPSTFHFSAKKKNGGGSVIPPSNLEFFPPALPRVFLSSLTHRAHFTDIYPHPFSASDYPYQVADCSRVSGLCLQSDLLPPLKKFTCFHTTPGQLDYIGLTTDFLTIEDPWNQIITIVVVQWVYNKLGI</sequence>
<dbReference type="AlphaFoldDB" id="A0A8H7C565"/>
<dbReference type="Proteomes" id="UP000629468">
    <property type="component" value="Unassembled WGS sequence"/>
</dbReference>
<name>A0A8H7C565_AGABI</name>
<accession>A0A8H7C565</accession>
<comment type="caution">
    <text evidence="1">The sequence shown here is derived from an EMBL/GenBank/DDBJ whole genome shotgun (WGS) entry which is preliminary data.</text>
</comment>
<gene>
    <name evidence="1" type="ORF">Agabi119p4_9050</name>
</gene>
<protein>
    <submittedName>
        <fullName evidence="1">Uncharacterized protein</fullName>
    </submittedName>
</protein>
<evidence type="ECO:0000313" key="2">
    <source>
        <dbReference type="Proteomes" id="UP000629468"/>
    </source>
</evidence>
<organism evidence="1 2">
    <name type="scientific">Agaricus bisporus var. burnettii</name>
    <dbReference type="NCBI Taxonomy" id="192524"/>
    <lineage>
        <taxon>Eukaryota</taxon>
        <taxon>Fungi</taxon>
        <taxon>Dikarya</taxon>
        <taxon>Basidiomycota</taxon>
        <taxon>Agaricomycotina</taxon>
        <taxon>Agaricomycetes</taxon>
        <taxon>Agaricomycetidae</taxon>
        <taxon>Agaricales</taxon>
        <taxon>Agaricineae</taxon>
        <taxon>Agaricaceae</taxon>
        <taxon>Agaricus</taxon>
    </lineage>
</organism>
<dbReference type="EMBL" id="JABXXO010000012">
    <property type="protein sequence ID" value="KAF7762457.1"/>
    <property type="molecule type" value="Genomic_DNA"/>
</dbReference>